<dbReference type="PANTHER" id="PTHR30563">
    <property type="entry name" value="DNA RECOMBINATION PROTEIN RMUC"/>
    <property type="match status" value="1"/>
</dbReference>
<dbReference type="Proteomes" id="UP000007473">
    <property type="component" value="Chromosome"/>
</dbReference>
<proteinExistence type="inferred from homology"/>
<keyword evidence="4" id="KW-0233">DNA recombination</keyword>
<accession>A0AB32XBG9</accession>
<keyword evidence="6" id="KW-1133">Transmembrane helix</keyword>
<protein>
    <submittedName>
        <fullName evidence="7">RmuC domain protein</fullName>
    </submittedName>
</protein>
<feature type="coiled-coil region" evidence="5">
    <location>
        <begin position="116"/>
        <end position="143"/>
    </location>
</feature>
<comment type="similarity">
    <text evidence="2">Belongs to the RmuC family.</text>
</comment>
<gene>
    <name evidence="7" type="primary">rmuC</name>
    <name evidence="7" type="ordered locus">MfeM64YM_0337</name>
</gene>
<keyword evidence="6" id="KW-0472">Membrane</keyword>
<evidence type="ECO:0000256" key="2">
    <source>
        <dbReference type="ARBA" id="ARBA00009840"/>
    </source>
</evidence>
<evidence type="ECO:0000313" key="7">
    <source>
        <dbReference type="EMBL" id="ADV34341.1"/>
    </source>
</evidence>
<evidence type="ECO:0000313" key="8">
    <source>
        <dbReference type="Proteomes" id="UP000007473"/>
    </source>
</evidence>
<evidence type="ECO:0000256" key="6">
    <source>
        <dbReference type="SAM" id="Phobius"/>
    </source>
</evidence>
<reference evidence="7 8" key="1">
    <citation type="journal article" date="2011" name="J. Bacteriol.">
        <title>Genome sequence of the repetitive-sequence-rich Mycoplasma fermentans strain M64.</title>
        <authorList>
            <person name="Shu H.W."/>
            <person name="Liu T.T."/>
            <person name="Chang H.Y."/>
            <person name="Liu Y.M."/>
            <person name="Wu K.M."/>
            <person name="Shu H.Y."/>
            <person name="Tsai S.F."/>
            <person name="Hsiao K.J."/>
            <person name="Hu W.S."/>
            <person name="Ng W.V."/>
        </authorList>
    </citation>
    <scope>NUCLEOTIDE SEQUENCE [LARGE SCALE GENOMIC DNA]</scope>
    <source>
        <strain evidence="7 8">M64</strain>
    </source>
</reference>
<evidence type="ECO:0000256" key="1">
    <source>
        <dbReference type="ARBA" id="ARBA00003416"/>
    </source>
</evidence>
<dbReference type="AlphaFoldDB" id="A0AB32XBG9"/>
<dbReference type="Gene3D" id="1.20.120.20">
    <property type="entry name" value="Apolipoprotein"/>
    <property type="match status" value="1"/>
</dbReference>
<sequence>MEIGILIVVILTMILAISSIVVSFILYKKNKTEVIDQDKMTNNIKNQITEDLSSQFVKFNKNVDEKIANSFNMINKNFSDLREEIDKKMKSFDDLVIKEVQIIKGAIDEKFENEVAKKMEENFKNIKENMENLDKNLVRFETLQDSVNSLQKTFDGTKSRGNYGEFNLKSILNEHLSKDLWAAQVDLKKIAKKGLDEAAAVDFEDMNPNSERVDFVIKMPNGEANSQNDRYLPIDCKFPLDSFNAYQDADSKEERIKAQINFRKVILEQAKSIKSKYIIKNVTTKQAIMYLPSEAIFALAVSDNELVSALNKDHDIMLAGPSTILMIIQTIAYANYGINIKQNIDILLDAFLFIRQSEDNIYTKIEQSIKKNDKTGVELNRALKIVDRVKKRIQNSIDSARKKGIIKEDYDIDKVAMNMPMIEDLSDENDDKEEE</sequence>
<evidence type="ECO:0000256" key="5">
    <source>
        <dbReference type="SAM" id="Coils"/>
    </source>
</evidence>
<feature type="transmembrane region" description="Helical" evidence="6">
    <location>
        <begin position="6"/>
        <end position="27"/>
    </location>
</feature>
<dbReference type="Pfam" id="PF02646">
    <property type="entry name" value="RmuC"/>
    <property type="match status" value="1"/>
</dbReference>
<dbReference type="PANTHER" id="PTHR30563:SF0">
    <property type="entry name" value="DNA RECOMBINATION PROTEIN RMUC"/>
    <property type="match status" value="1"/>
</dbReference>
<evidence type="ECO:0000256" key="3">
    <source>
        <dbReference type="ARBA" id="ARBA00023054"/>
    </source>
</evidence>
<evidence type="ECO:0000256" key="4">
    <source>
        <dbReference type="ARBA" id="ARBA00023172"/>
    </source>
</evidence>
<dbReference type="EMBL" id="CP002458">
    <property type="protein sequence ID" value="ADV34341.1"/>
    <property type="molecule type" value="Genomic_DNA"/>
</dbReference>
<keyword evidence="6" id="KW-0812">Transmembrane</keyword>
<dbReference type="RefSeq" id="WP_013354559.1">
    <property type="nucleotide sequence ID" value="NC_014921.1"/>
</dbReference>
<dbReference type="InterPro" id="IPR003798">
    <property type="entry name" value="DNA_recombination_RmuC"/>
</dbReference>
<name>A0AB32XBG9_MYCFM</name>
<keyword evidence="3 5" id="KW-0175">Coiled coil</keyword>
<dbReference type="KEGG" id="mfm:MfeM64YM_0337"/>
<dbReference type="GO" id="GO:0006310">
    <property type="term" value="P:DNA recombination"/>
    <property type="evidence" value="ECO:0007669"/>
    <property type="project" value="UniProtKB-KW"/>
</dbReference>
<comment type="function">
    <text evidence="1">Involved in DNA recombination.</text>
</comment>
<organism evidence="7 8">
    <name type="scientific">Mycoplasmopsis fermentans (strain M64)</name>
    <name type="common">Mycoplasma fermentans</name>
    <dbReference type="NCBI Taxonomy" id="943945"/>
    <lineage>
        <taxon>Bacteria</taxon>
        <taxon>Bacillati</taxon>
        <taxon>Mycoplasmatota</taxon>
        <taxon>Mycoplasmoidales</taxon>
        <taxon>Metamycoplasmataceae</taxon>
        <taxon>Mycoplasmopsis</taxon>
    </lineage>
</organism>